<dbReference type="InterPro" id="IPR051604">
    <property type="entry name" value="Ergot_Alk_Oxidoreductase"/>
</dbReference>
<organism evidence="2 3">
    <name type="scientific">Streptomyces canus</name>
    <dbReference type="NCBI Taxonomy" id="58343"/>
    <lineage>
        <taxon>Bacteria</taxon>
        <taxon>Bacillati</taxon>
        <taxon>Actinomycetota</taxon>
        <taxon>Actinomycetes</taxon>
        <taxon>Kitasatosporales</taxon>
        <taxon>Streptomycetaceae</taxon>
        <taxon>Streptomyces</taxon>
        <taxon>Streptomyces aurantiacus group</taxon>
    </lineage>
</organism>
<feature type="domain" description="NAD(P)-binding" evidence="1">
    <location>
        <begin position="9"/>
        <end position="179"/>
    </location>
</feature>
<dbReference type="STRING" id="58343.AQJ46_15245"/>
<gene>
    <name evidence="2" type="ORF">AQJ46_15245</name>
</gene>
<dbReference type="InterPro" id="IPR036291">
    <property type="entry name" value="NAD(P)-bd_dom_sf"/>
</dbReference>
<evidence type="ECO:0000313" key="2">
    <source>
        <dbReference type="EMBL" id="KUN71001.1"/>
    </source>
</evidence>
<reference evidence="2 3" key="1">
    <citation type="submission" date="2015-10" db="EMBL/GenBank/DDBJ databases">
        <title>Draft genome sequence of Streptomyces canus DSM 40017, type strain for the species Streptomyces canus.</title>
        <authorList>
            <person name="Ruckert C."/>
            <person name="Winkler A."/>
            <person name="Kalinowski J."/>
            <person name="Kampfer P."/>
            <person name="Glaeser S."/>
        </authorList>
    </citation>
    <scope>NUCLEOTIDE SEQUENCE [LARGE SCALE GENOMIC DNA]</scope>
    <source>
        <strain evidence="2 3">DSM 40017</strain>
    </source>
</reference>
<evidence type="ECO:0000313" key="3">
    <source>
        <dbReference type="Proteomes" id="UP000053669"/>
    </source>
</evidence>
<dbReference type="Pfam" id="PF13460">
    <property type="entry name" value="NAD_binding_10"/>
    <property type="match status" value="1"/>
</dbReference>
<protein>
    <submittedName>
        <fullName evidence="2">NAD(P)-dependent oxidoreductase</fullName>
    </submittedName>
</protein>
<dbReference type="Proteomes" id="UP000053669">
    <property type="component" value="Unassembled WGS sequence"/>
</dbReference>
<sequence>MTGTTLVTGATGTTGSRVTAQLTTVGHRVRAASRRGTPVPQAEPVRFDWYDPATHADALAGVDRVYLVPPVGDPDPAAVMLPFLRRARATGVGRAVLLSSSAVPEGGPAVGVVHQALPDLFDAWAVLRPSWFMQNFTGTHMHALGIRDTGTIHTAAGKGRVGFVDAEDIAAVAVRALTDVRSPDSDLVLTGPQALSHDDIATMVGEATGHPVVHRHLTHEQQCDRLAPLVGREFAELLADMDRAIAEGAEDRTTDVVRHVTGRPPHDFRTVVARELTDLG</sequence>
<dbReference type="Gene3D" id="3.40.50.720">
    <property type="entry name" value="NAD(P)-binding Rossmann-like Domain"/>
    <property type="match status" value="1"/>
</dbReference>
<dbReference type="AlphaFoldDB" id="A0A101SBN6"/>
<name>A0A101SBN6_9ACTN</name>
<comment type="caution">
    <text evidence="2">The sequence shown here is derived from an EMBL/GenBank/DDBJ whole genome shotgun (WGS) entry which is preliminary data.</text>
</comment>
<dbReference type="PANTHER" id="PTHR43162:SF1">
    <property type="entry name" value="PRESTALK A DIFFERENTIATION PROTEIN A"/>
    <property type="match status" value="1"/>
</dbReference>
<dbReference type="Gene3D" id="3.90.25.10">
    <property type="entry name" value="UDP-galactose 4-epimerase, domain 1"/>
    <property type="match status" value="1"/>
</dbReference>
<proteinExistence type="predicted"/>
<dbReference type="EMBL" id="LMWU01000016">
    <property type="protein sequence ID" value="KUN71001.1"/>
    <property type="molecule type" value="Genomic_DNA"/>
</dbReference>
<dbReference type="InterPro" id="IPR016040">
    <property type="entry name" value="NAD(P)-bd_dom"/>
</dbReference>
<accession>A0A101SBN6</accession>
<dbReference type="PANTHER" id="PTHR43162">
    <property type="match status" value="1"/>
</dbReference>
<dbReference type="RefSeq" id="WP_059206093.1">
    <property type="nucleotide sequence ID" value="NZ_KQ948659.1"/>
</dbReference>
<evidence type="ECO:0000259" key="1">
    <source>
        <dbReference type="Pfam" id="PF13460"/>
    </source>
</evidence>
<dbReference type="SUPFAM" id="SSF51735">
    <property type="entry name" value="NAD(P)-binding Rossmann-fold domains"/>
    <property type="match status" value="1"/>
</dbReference>